<comment type="similarity">
    <text evidence="1">Belongs to the FSIP1 family.</text>
</comment>
<keyword evidence="3 4" id="KW-0175">Coiled coil</keyword>
<feature type="compositionally biased region" description="Basic and acidic residues" evidence="5">
    <location>
        <begin position="109"/>
        <end position="132"/>
    </location>
</feature>
<feature type="region of interest" description="Disordered" evidence="5">
    <location>
        <begin position="106"/>
        <end position="132"/>
    </location>
</feature>
<dbReference type="PANTHER" id="PTHR22012:SF2">
    <property type="entry name" value="FIBROUS SHEATH-INTERACTING PROTEIN 1"/>
    <property type="match status" value="1"/>
</dbReference>
<keyword evidence="7" id="KW-1185">Reference proteome</keyword>
<proteinExistence type="inferred from homology"/>
<dbReference type="Proteomes" id="UP000322234">
    <property type="component" value="Unassembled WGS sequence"/>
</dbReference>
<evidence type="ECO:0000256" key="2">
    <source>
        <dbReference type="ARBA" id="ARBA00019480"/>
    </source>
</evidence>
<evidence type="ECO:0000313" key="7">
    <source>
        <dbReference type="Proteomes" id="UP000322234"/>
    </source>
</evidence>
<feature type="compositionally biased region" description="Basic and acidic residues" evidence="5">
    <location>
        <begin position="611"/>
        <end position="626"/>
    </location>
</feature>
<sequence length="639" mass="72232">MGGRCQRGAGPESWEGAVGLTSEKLQSPRRLCQDFLDTVANVPDQNLQVEISKRISMDIIKGNLDEISKPASNSRTRPGSRSSNASLEVLSPEPASFKVDTAINLNSGKEGHSESNNTEESRNSNDNKGESYSEKIKLPEEGSDDDSNLGQHQIVPECSDEFELKELDFQLQDAIQKMKRLDKILVKRQYREKEIKKQGLEMRIKLWEELKSAKNDEVLQSNEEMENTKKFLALTAASEETVDPSCNKHEDTFFSVFHTQVPPENYENHIQNVKQDSTYDVERNESMIKAENKPFSNTEKIELRGKHSQDFIKRNIELAKNSGKPVVMIDREKEKLVELLKDLDDSDSGLSSSEGGQCGWLVPGEGYTLAVTQHQQLAEIDTKLQELSATYPTIFSSSPRPEHQNDKKPDLNGDDRNTEVAPGEKVLQNTKEQRDQQNRLREIDEKLRKMKENVLDSTSLLSEEQLRCLLDECSFKQKSTVRLSPEQEEKDIEDVIPEFPQLSGSSLSESLNRSKTKVRSTEVEDINVPRNVECATSRGYFLTKALTGHHMSPALLLEAENVKCLQFSEDKVISDAEDYFMSKTLGIGRLKRPSFLDDPLYGISVSLSSEDQHVKLSPPEKLKPDEQETEDVTEECKES</sequence>
<organism evidence="6 7">
    <name type="scientific">Bos mutus</name>
    <name type="common">wild yak</name>
    <dbReference type="NCBI Taxonomy" id="72004"/>
    <lineage>
        <taxon>Eukaryota</taxon>
        <taxon>Metazoa</taxon>
        <taxon>Chordata</taxon>
        <taxon>Craniata</taxon>
        <taxon>Vertebrata</taxon>
        <taxon>Euteleostomi</taxon>
        <taxon>Mammalia</taxon>
        <taxon>Eutheria</taxon>
        <taxon>Laurasiatheria</taxon>
        <taxon>Artiodactyla</taxon>
        <taxon>Ruminantia</taxon>
        <taxon>Pecora</taxon>
        <taxon>Bovidae</taxon>
        <taxon>Bovinae</taxon>
        <taxon>Bos</taxon>
    </lineage>
</organism>
<feature type="coiled-coil region" evidence="4">
    <location>
        <begin position="164"/>
        <end position="210"/>
    </location>
</feature>
<evidence type="ECO:0000313" key="6">
    <source>
        <dbReference type="EMBL" id="MXQ88638.1"/>
    </source>
</evidence>
<feature type="region of interest" description="Disordered" evidence="5">
    <location>
        <begin position="611"/>
        <end position="639"/>
    </location>
</feature>
<evidence type="ECO:0000256" key="1">
    <source>
        <dbReference type="ARBA" id="ARBA00010495"/>
    </source>
</evidence>
<dbReference type="AlphaFoldDB" id="A0A6B0REN8"/>
<dbReference type="InterPro" id="IPR026246">
    <property type="entry name" value="Fsip1"/>
</dbReference>
<feature type="compositionally biased region" description="Polar residues" evidence="5">
    <location>
        <begin position="70"/>
        <end position="86"/>
    </location>
</feature>
<feature type="region of interest" description="Disordered" evidence="5">
    <location>
        <begin position="67"/>
        <end position="93"/>
    </location>
</feature>
<accession>A0A6B0REN8</accession>
<name>A0A6B0REN8_9CETA</name>
<dbReference type="EMBL" id="VBQZ03000047">
    <property type="protein sequence ID" value="MXQ88638.1"/>
    <property type="molecule type" value="Genomic_DNA"/>
</dbReference>
<feature type="region of interest" description="Disordered" evidence="5">
    <location>
        <begin position="392"/>
        <end position="439"/>
    </location>
</feature>
<dbReference type="PRINTS" id="PR02075">
    <property type="entry name" value="FIBSHEATHIP1"/>
</dbReference>
<dbReference type="PANTHER" id="PTHR22012">
    <property type="entry name" value="FIBROUS SHEATH INTERACTING PROTEIN 1"/>
    <property type="match status" value="1"/>
</dbReference>
<reference evidence="6" key="1">
    <citation type="submission" date="2019-10" db="EMBL/GenBank/DDBJ databases">
        <title>The sequence and de novo assembly of the wild yak genome.</title>
        <authorList>
            <person name="Liu Y."/>
        </authorList>
    </citation>
    <scope>NUCLEOTIDE SEQUENCE [LARGE SCALE GENOMIC DNA]</scope>
    <source>
        <strain evidence="6">WY2019</strain>
    </source>
</reference>
<feature type="compositionally biased region" description="Basic and acidic residues" evidence="5">
    <location>
        <begin position="400"/>
        <end position="418"/>
    </location>
</feature>
<evidence type="ECO:0000256" key="5">
    <source>
        <dbReference type="SAM" id="MobiDB-lite"/>
    </source>
</evidence>
<evidence type="ECO:0000256" key="3">
    <source>
        <dbReference type="ARBA" id="ARBA00023054"/>
    </source>
</evidence>
<comment type="caution">
    <text evidence="6">The sequence shown here is derived from an EMBL/GenBank/DDBJ whole genome shotgun (WGS) entry which is preliminary data.</text>
</comment>
<evidence type="ECO:0000256" key="4">
    <source>
        <dbReference type="SAM" id="Coils"/>
    </source>
</evidence>
<dbReference type="Pfam" id="PF15554">
    <property type="entry name" value="FSIP1"/>
    <property type="match status" value="1"/>
</dbReference>
<gene>
    <name evidence="6" type="ORF">E5288_WYG003771</name>
</gene>
<protein>
    <recommendedName>
        <fullName evidence="2">Fibrous sheath-interacting protein 1</fullName>
    </recommendedName>
</protein>